<reference evidence="1 2" key="1">
    <citation type="submission" date="2015-08" db="EMBL/GenBank/DDBJ databases">
        <title>Next Generation Sequencing and Analysis of the Genome of Puccinia sorghi L Schw, the Causal Agent of Maize Common Rust.</title>
        <authorList>
            <person name="Rochi L."/>
            <person name="Burguener G."/>
            <person name="Darino M."/>
            <person name="Turjanski A."/>
            <person name="Kreff E."/>
            <person name="Dieguez M.J."/>
            <person name="Sacco F."/>
        </authorList>
    </citation>
    <scope>NUCLEOTIDE SEQUENCE [LARGE SCALE GENOMIC DNA]</scope>
    <source>
        <strain evidence="1 2">RO10H11247</strain>
    </source>
</reference>
<organism evidence="1 2">
    <name type="scientific">Puccinia sorghi</name>
    <dbReference type="NCBI Taxonomy" id="27349"/>
    <lineage>
        <taxon>Eukaryota</taxon>
        <taxon>Fungi</taxon>
        <taxon>Dikarya</taxon>
        <taxon>Basidiomycota</taxon>
        <taxon>Pucciniomycotina</taxon>
        <taxon>Pucciniomycetes</taxon>
        <taxon>Pucciniales</taxon>
        <taxon>Pucciniaceae</taxon>
        <taxon>Puccinia</taxon>
    </lineage>
</organism>
<accession>A0A0L6UEV8</accession>
<dbReference type="AlphaFoldDB" id="A0A0L6UEV8"/>
<sequence>MAQRQSRWRQGQKIYKLHEQKCGQRYPKGKRLNSKPNVRYTKPDFRLLLLGPAALDSSKQKTLLQQHYSVKFCNQNTANVPRSFFLTPREPGFYSAQVIFVAHSTGNYDLLESSSFFNFWMNQIGKLVTIRVPFEVVHPEILDFMKSLDSIVSGDACPEILQMQNERYLNGNHRSRSEIPNGVGYGLYDEEVIVQVSGYLVKRYAYNCPRSMSFRLEKRFLDLSSSQKIRYFNDILTPEA</sequence>
<evidence type="ECO:0000313" key="1">
    <source>
        <dbReference type="EMBL" id="KNZ46787.1"/>
    </source>
</evidence>
<comment type="caution">
    <text evidence="1">The sequence shown here is derived from an EMBL/GenBank/DDBJ whole genome shotgun (WGS) entry which is preliminary data.</text>
</comment>
<dbReference type="Proteomes" id="UP000037035">
    <property type="component" value="Unassembled WGS sequence"/>
</dbReference>
<proteinExistence type="predicted"/>
<dbReference type="STRING" id="27349.A0A0L6UEV8"/>
<protein>
    <submittedName>
        <fullName evidence="1">Uncharacterized protein</fullName>
    </submittedName>
</protein>
<name>A0A0L6UEV8_9BASI</name>
<dbReference type="EMBL" id="LAVV01012327">
    <property type="protein sequence ID" value="KNZ46787.1"/>
    <property type="molecule type" value="Genomic_DNA"/>
</dbReference>
<keyword evidence="2" id="KW-1185">Reference proteome</keyword>
<dbReference type="VEuPathDB" id="FungiDB:VP01_694g2"/>
<evidence type="ECO:0000313" key="2">
    <source>
        <dbReference type="Proteomes" id="UP000037035"/>
    </source>
</evidence>
<gene>
    <name evidence="1" type="ORF">VP01_694g2</name>
</gene>